<keyword evidence="4" id="KW-0210">Decarboxylase</keyword>
<dbReference type="InterPro" id="IPR047213">
    <property type="entry name" value="TPP_PYR_PDC_IPDC-like"/>
</dbReference>
<keyword evidence="3 8" id="KW-0479">Metal-binding</keyword>
<evidence type="ECO:0000256" key="1">
    <source>
        <dbReference type="ARBA" id="ARBA00001964"/>
    </source>
</evidence>
<comment type="cofactor">
    <cofactor evidence="8">
        <name>Mg(2+)</name>
        <dbReference type="ChEBI" id="CHEBI:18420"/>
    </cofactor>
    <text evidence="8">Binds 1 Mg(2+) per subunit.</text>
</comment>
<name>A0A0G4GT05_9ALVE</name>
<evidence type="ECO:0000256" key="7">
    <source>
        <dbReference type="ARBA" id="ARBA00023239"/>
    </source>
</evidence>
<feature type="binding site" evidence="8">
    <location>
        <position position="484"/>
    </location>
    <ligand>
        <name>Mg(2+)</name>
        <dbReference type="ChEBI" id="CHEBI:18420"/>
    </ligand>
</feature>
<dbReference type="PANTHER" id="PTHR43452:SF30">
    <property type="entry name" value="PYRUVATE DECARBOXYLASE ISOZYME 1-RELATED"/>
    <property type="match status" value="1"/>
</dbReference>
<feature type="binding site" evidence="8">
    <location>
        <position position="486"/>
    </location>
    <ligand>
        <name>Mg(2+)</name>
        <dbReference type="ChEBI" id="CHEBI:18420"/>
    </ligand>
</feature>
<dbReference type="GO" id="GO:0000949">
    <property type="term" value="P:aromatic amino acid family catabolic process to alcohol via Ehrlich pathway"/>
    <property type="evidence" value="ECO:0007669"/>
    <property type="project" value="TreeGrafter"/>
</dbReference>
<evidence type="ECO:0000259" key="10">
    <source>
        <dbReference type="Pfam" id="PF00205"/>
    </source>
</evidence>
<dbReference type="Gene3D" id="3.40.50.1220">
    <property type="entry name" value="TPP-binding domain"/>
    <property type="match status" value="1"/>
</dbReference>
<dbReference type="GO" id="GO:0030976">
    <property type="term" value="F:thiamine pyrophosphate binding"/>
    <property type="evidence" value="ECO:0007669"/>
    <property type="project" value="InterPro"/>
</dbReference>
<dbReference type="Pfam" id="PF02775">
    <property type="entry name" value="TPP_enzyme_C"/>
    <property type="match status" value="1"/>
</dbReference>
<protein>
    <recommendedName>
        <fullName evidence="14">Pyruvate decarboxylase</fullName>
    </recommendedName>
</protein>
<accession>A0A0G4GT05</accession>
<evidence type="ECO:0000256" key="6">
    <source>
        <dbReference type="ARBA" id="ARBA00023052"/>
    </source>
</evidence>
<dbReference type="SUPFAM" id="SSF52467">
    <property type="entry name" value="DHS-like NAD/FAD-binding domain"/>
    <property type="match status" value="1"/>
</dbReference>
<evidence type="ECO:0000259" key="11">
    <source>
        <dbReference type="Pfam" id="PF02775"/>
    </source>
</evidence>
<dbReference type="InterPro" id="IPR047214">
    <property type="entry name" value="TPP_PDC_IPDC"/>
</dbReference>
<dbReference type="GO" id="GO:0000287">
    <property type="term" value="F:magnesium ion binding"/>
    <property type="evidence" value="ECO:0007669"/>
    <property type="project" value="InterPro"/>
</dbReference>
<dbReference type="InterPro" id="IPR029061">
    <property type="entry name" value="THDP-binding"/>
</dbReference>
<organism evidence="13">
    <name type="scientific">Chromera velia CCMP2878</name>
    <dbReference type="NCBI Taxonomy" id="1169474"/>
    <lineage>
        <taxon>Eukaryota</taxon>
        <taxon>Sar</taxon>
        <taxon>Alveolata</taxon>
        <taxon>Colpodellida</taxon>
        <taxon>Chromeraceae</taxon>
        <taxon>Chromera</taxon>
    </lineage>
</organism>
<gene>
    <name evidence="13" type="ORF">Cvel_23245</name>
</gene>
<dbReference type="EMBL" id="CDMZ01001519">
    <property type="protein sequence ID" value="CEM33789.1"/>
    <property type="molecule type" value="Genomic_DNA"/>
</dbReference>
<dbReference type="VEuPathDB" id="CryptoDB:Cvel_23245"/>
<dbReference type="GO" id="GO:0004737">
    <property type="term" value="F:pyruvate decarboxylase activity"/>
    <property type="evidence" value="ECO:0007669"/>
    <property type="project" value="TreeGrafter"/>
</dbReference>
<comment type="similarity">
    <text evidence="2 9">Belongs to the TPP enzyme family.</text>
</comment>
<comment type="cofactor">
    <cofactor evidence="1">
        <name>thiamine diphosphate</name>
        <dbReference type="ChEBI" id="CHEBI:58937"/>
    </cofactor>
</comment>
<dbReference type="CDD" id="cd07038">
    <property type="entry name" value="TPP_PYR_PDC_IPDC_like"/>
    <property type="match status" value="1"/>
</dbReference>
<sequence length="582" mass="64285">MSANTETGSGEMISLAQYILDRLYEAGVHDLFGVPGDFVLGFFNFLEKSKIKYIGTCNELEAAYAADGYARMKGIGAVSTTYNVGELSAMNGVAGAWAEMVPVVKLTGCPATPHFKKGTLLHHTLGDYEAALKMFKRITVDAEILLDIEKAPEQVDRILTNCLRHSRPVYIGIPSDLVKRMVPKPKQPFKKPEREHSNPQALKEAVSEVMGMLKAAKAPMMIPGVELHRFNLVEMWQGLLETSGLPYATMMLSKSILSEDHPQFIGLYSGARSREGVRKPVEDSDCVLIFGEMLTDFNTGGFSAALKPDRCVSVMRDSVQVSHHVYHEVYIWDFIQALHEEMVASAYKPSLAEPITPAYLTCVHRATHRKQTMFQVDGSKQLTQHRFFERIANFLKPTDIVLAETGSAMFAVAETMMPHGAKFVAQIFYGSIGYTTGAALGTAIAEKDKRTVLFIGDGSFQVTVQGLSTMIKEGVKPVIFLINNDGYTIERVIVDHPYNDVQPWKYAQLVEAFGGGKGIKVSNEGELEKALEVANTATELTFIEAVFDRWDCNESLKAAGRQMAISNELLEKEGEAEAVQQN</sequence>
<dbReference type="Pfam" id="PF00205">
    <property type="entry name" value="TPP_enzyme_M"/>
    <property type="match status" value="1"/>
</dbReference>
<feature type="binding site" evidence="8">
    <location>
        <position position="457"/>
    </location>
    <ligand>
        <name>Mg(2+)</name>
        <dbReference type="ChEBI" id="CHEBI:18420"/>
    </ligand>
</feature>
<dbReference type="GO" id="GO:0005829">
    <property type="term" value="C:cytosol"/>
    <property type="evidence" value="ECO:0007669"/>
    <property type="project" value="TreeGrafter"/>
</dbReference>
<feature type="domain" description="Thiamine pyrophosphate enzyme central" evidence="10">
    <location>
        <begin position="207"/>
        <end position="337"/>
    </location>
</feature>
<dbReference type="AlphaFoldDB" id="A0A0G4GT05"/>
<dbReference type="InterPro" id="IPR011766">
    <property type="entry name" value="TPP_enzyme_TPP-bd"/>
</dbReference>
<keyword evidence="7" id="KW-0456">Lyase</keyword>
<evidence type="ECO:0008006" key="14">
    <source>
        <dbReference type="Google" id="ProtNLM"/>
    </source>
</evidence>
<evidence type="ECO:0000259" key="12">
    <source>
        <dbReference type="Pfam" id="PF02776"/>
    </source>
</evidence>
<evidence type="ECO:0000256" key="5">
    <source>
        <dbReference type="ARBA" id="ARBA00022842"/>
    </source>
</evidence>
<dbReference type="PhylomeDB" id="A0A0G4GT05"/>
<dbReference type="InterPro" id="IPR012000">
    <property type="entry name" value="Thiamin_PyroP_enz_cen_dom"/>
</dbReference>
<dbReference type="PANTHER" id="PTHR43452">
    <property type="entry name" value="PYRUVATE DECARBOXYLASE"/>
    <property type="match status" value="1"/>
</dbReference>
<keyword evidence="6 9" id="KW-0786">Thiamine pyrophosphate</keyword>
<evidence type="ECO:0000256" key="2">
    <source>
        <dbReference type="ARBA" id="ARBA00007812"/>
    </source>
</evidence>
<evidence type="ECO:0000256" key="9">
    <source>
        <dbReference type="RuleBase" id="RU362132"/>
    </source>
</evidence>
<dbReference type="PIRSF" id="PIRSF036565">
    <property type="entry name" value="Pyruvt_ip_decrb"/>
    <property type="match status" value="1"/>
</dbReference>
<feature type="domain" description="Thiamine pyrophosphate enzyme TPP-binding" evidence="11">
    <location>
        <begin position="414"/>
        <end position="544"/>
    </location>
</feature>
<dbReference type="InterPro" id="IPR012001">
    <property type="entry name" value="Thiamin_PyroP_enz_TPP-bd_dom"/>
</dbReference>
<dbReference type="FunFam" id="3.40.50.970:FF:000024">
    <property type="entry name" value="Pyruvate decarboxylase isozyme"/>
    <property type="match status" value="1"/>
</dbReference>
<dbReference type="Gene3D" id="3.40.50.970">
    <property type="match status" value="2"/>
</dbReference>
<dbReference type="Pfam" id="PF02776">
    <property type="entry name" value="TPP_enzyme_N"/>
    <property type="match status" value="1"/>
</dbReference>
<evidence type="ECO:0000256" key="8">
    <source>
        <dbReference type="PIRSR" id="PIRSR036565-2"/>
    </source>
</evidence>
<proteinExistence type="inferred from homology"/>
<dbReference type="InterPro" id="IPR029035">
    <property type="entry name" value="DHS-like_NAD/FAD-binding_dom"/>
</dbReference>
<dbReference type="CDD" id="cd02005">
    <property type="entry name" value="TPP_PDC_IPDC"/>
    <property type="match status" value="1"/>
</dbReference>
<dbReference type="InterPro" id="IPR012110">
    <property type="entry name" value="PDC/IPDC-like"/>
</dbReference>
<feature type="domain" description="Thiamine pyrophosphate enzyme N-terminal TPP-binding" evidence="12">
    <location>
        <begin position="14"/>
        <end position="119"/>
    </location>
</feature>
<reference evidence="13" key="1">
    <citation type="submission" date="2014-11" db="EMBL/GenBank/DDBJ databases">
        <authorList>
            <person name="Otto D Thomas"/>
            <person name="Naeem Raeece"/>
        </authorList>
    </citation>
    <scope>NUCLEOTIDE SEQUENCE</scope>
</reference>
<keyword evidence="5 8" id="KW-0460">Magnesium</keyword>
<evidence type="ECO:0000256" key="4">
    <source>
        <dbReference type="ARBA" id="ARBA00022793"/>
    </source>
</evidence>
<dbReference type="SUPFAM" id="SSF52518">
    <property type="entry name" value="Thiamin diphosphate-binding fold (THDP-binding)"/>
    <property type="match status" value="2"/>
</dbReference>
<evidence type="ECO:0000313" key="13">
    <source>
        <dbReference type="EMBL" id="CEM33789.1"/>
    </source>
</evidence>
<evidence type="ECO:0000256" key="3">
    <source>
        <dbReference type="ARBA" id="ARBA00022723"/>
    </source>
</evidence>